<dbReference type="SUPFAM" id="SSF52467">
    <property type="entry name" value="DHS-like NAD/FAD-binding domain"/>
    <property type="match status" value="1"/>
</dbReference>
<comment type="cofactor">
    <cofactor evidence="2">
        <name>thiamine diphosphate</name>
        <dbReference type="ChEBI" id="CHEBI:58937"/>
    </cofactor>
</comment>
<dbReference type="GO" id="GO:0000949">
    <property type="term" value="P:aromatic amino acid family catabolic process to alcohol via Ehrlich pathway"/>
    <property type="evidence" value="ECO:0007669"/>
    <property type="project" value="TreeGrafter"/>
</dbReference>
<dbReference type="PANTHER" id="PTHR43452">
    <property type="entry name" value="PYRUVATE DECARBOXYLASE"/>
    <property type="match status" value="1"/>
</dbReference>
<reference evidence="16 17" key="1">
    <citation type="journal article" date="2014" name="Genome Announc.">
        <title>Draft Genome Sequence of Paenibacillus pini JCM 16418T, Isolated from the Rhizosphere of Pine Tree.</title>
        <authorList>
            <person name="Yuki M."/>
            <person name="Oshima K."/>
            <person name="Suda W."/>
            <person name="Oshida Y."/>
            <person name="Kitamura K."/>
            <person name="Iida Y."/>
            <person name="Hattori M."/>
            <person name="Ohkuma M."/>
        </authorList>
    </citation>
    <scope>NUCLEOTIDE SEQUENCE [LARGE SCALE GENOMIC DNA]</scope>
    <source>
        <strain evidence="16 17">JCM 16418</strain>
    </source>
</reference>
<organism evidence="16 17">
    <name type="scientific">Paenibacillus pini JCM 16418</name>
    <dbReference type="NCBI Taxonomy" id="1236976"/>
    <lineage>
        <taxon>Bacteria</taxon>
        <taxon>Bacillati</taxon>
        <taxon>Bacillota</taxon>
        <taxon>Bacilli</taxon>
        <taxon>Bacillales</taxon>
        <taxon>Paenibacillaceae</taxon>
        <taxon>Paenibacillus</taxon>
    </lineage>
</organism>
<evidence type="ECO:0000256" key="11">
    <source>
        <dbReference type="PIRSR" id="PIRSR036565-2"/>
    </source>
</evidence>
<feature type="binding site" evidence="11">
    <location>
        <position position="477"/>
    </location>
    <ligand>
        <name>Mg(2+)</name>
        <dbReference type="ChEBI" id="CHEBI:18420"/>
    </ligand>
</feature>
<comment type="cofactor">
    <cofactor evidence="11">
        <name>Mg(2+)</name>
        <dbReference type="ChEBI" id="CHEBI:18420"/>
    </cofactor>
    <text evidence="11">Binds 1 Mg(2+) per subunit.</text>
</comment>
<accession>W7Z106</accession>
<dbReference type="STRING" id="1236976.JCM16418_4885"/>
<feature type="binding site" evidence="11">
    <location>
        <position position="475"/>
    </location>
    <ligand>
        <name>Mg(2+)</name>
        <dbReference type="ChEBI" id="CHEBI:18420"/>
    </ligand>
</feature>
<dbReference type="Gene3D" id="3.40.50.970">
    <property type="match status" value="2"/>
</dbReference>
<evidence type="ECO:0000313" key="17">
    <source>
        <dbReference type="Proteomes" id="UP000019364"/>
    </source>
</evidence>
<evidence type="ECO:0000256" key="7">
    <source>
        <dbReference type="ARBA" id="ARBA00022793"/>
    </source>
</evidence>
<evidence type="ECO:0000256" key="12">
    <source>
        <dbReference type="RuleBase" id="RU362132"/>
    </source>
</evidence>
<evidence type="ECO:0000256" key="4">
    <source>
        <dbReference type="ARBA" id="ARBA00007812"/>
    </source>
</evidence>
<comment type="cofactor">
    <cofactor evidence="1">
        <name>a metal cation</name>
        <dbReference type="ChEBI" id="CHEBI:25213"/>
    </cofactor>
</comment>
<dbReference type="Pfam" id="PF02775">
    <property type="entry name" value="TPP_enzyme_C"/>
    <property type="match status" value="1"/>
</dbReference>
<gene>
    <name evidence="16" type="ORF">JCM16418_4885</name>
</gene>
<evidence type="ECO:0000256" key="9">
    <source>
        <dbReference type="ARBA" id="ARBA00023052"/>
    </source>
</evidence>
<evidence type="ECO:0000256" key="1">
    <source>
        <dbReference type="ARBA" id="ARBA00001920"/>
    </source>
</evidence>
<dbReference type="CDD" id="cd07038">
    <property type="entry name" value="TPP_PYR_PDC_IPDC_like"/>
    <property type="match status" value="1"/>
</dbReference>
<comment type="caution">
    <text evidence="16">The sequence shown here is derived from an EMBL/GenBank/DDBJ whole genome shotgun (WGS) entry which is preliminary data.</text>
</comment>
<comment type="function">
    <text evidence="3">Decarboxylates branched-chain and aromatic alpha-keto acids to aldehydes.</text>
</comment>
<evidence type="ECO:0000256" key="5">
    <source>
        <dbReference type="ARBA" id="ARBA00020054"/>
    </source>
</evidence>
<dbReference type="InterPro" id="IPR012000">
    <property type="entry name" value="Thiamin_PyroP_enz_cen_dom"/>
</dbReference>
<dbReference type="InterPro" id="IPR047214">
    <property type="entry name" value="TPP_PDC_IPDC"/>
</dbReference>
<dbReference type="InterPro" id="IPR012001">
    <property type="entry name" value="Thiamin_PyroP_enz_TPP-bd_dom"/>
</dbReference>
<protein>
    <recommendedName>
        <fullName evidence="5">Alpha-keto-acid decarboxylase</fullName>
    </recommendedName>
</protein>
<comment type="similarity">
    <text evidence="4 12">Belongs to the TPP enzyme family.</text>
</comment>
<dbReference type="Proteomes" id="UP000019364">
    <property type="component" value="Unassembled WGS sequence"/>
</dbReference>
<dbReference type="Gene3D" id="3.40.50.1220">
    <property type="entry name" value="TPP-binding domain"/>
    <property type="match status" value="1"/>
</dbReference>
<evidence type="ECO:0000256" key="6">
    <source>
        <dbReference type="ARBA" id="ARBA00022723"/>
    </source>
</evidence>
<dbReference type="eggNOG" id="COG3961">
    <property type="taxonomic scope" value="Bacteria"/>
</dbReference>
<dbReference type="Pfam" id="PF02776">
    <property type="entry name" value="TPP_enzyme_N"/>
    <property type="match status" value="1"/>
</dbReference>
<dbReference type="InterPro" id="IPR029035">
    <property type="entry name" value="DHS-like_NAD/FAD-binding_dom"/>
</dbReference>
<dbReference type="OrthoDB" id="4494979at2"/>
<keyword evidence="17" id="KW-1185">Reference proteome</keyword>
<feature type="binding site" evidence="11">
    <location>
        <position position="448"/>
    </location>
    <ligand>
        <name>Mg(2+)</name>
        <dbReference type="ChEBI" id="CHEBI:18420"/>
    </ligand>
</feature>
<evidence type="ECO:0000256" key="10">
    <source>
        <dbReference type="ARBA" id="ARBA00023239"/>
    </source>
</evidence>
<evidence type="ECO:0000259" key="15">
    <source>
        <dbReference type="Pfam" id="PF02776"/>
    </source>
</evidence>
<keyword evidence="10" id="KW-0456">Lyase</keyword>
<evidence type="ECO:0000256" key="8">
    <source>
        <dbReference type="ARBA" id="ARBA00022842"/>
    </source>
</evidence>
<dbReference type="GO" id="GO:0000287">
    <property type="term" value="F:magnesium ion binding"/>
    <property type="evidence" value="ECO:0007669"/>
    <property type="project" value="InterPro"/>
</dbReference>
<dbReference type="SUPFAM" id="SSF52518">
    <property type="entry name" value="Thiamin diphosphate-binding fold (THDP-binding)"/>
    <property type="match status" value="2"/>
</dbReference>
<evidence type="ECO:0000259" key="13">
    <source>
        <dbReference type="Pfam" id="PF00205"/>
    </source>
</evidence>
<evidence type="ECO:0000256" key="3">
    <source>
        <dbReference type="ARBA" id="ARBA00002938"/>
    </source>
</evidence>
<dbReference type="InterPro" id="IPR047213">
    <property type="entry name" value="TPP_PYR_PDC_IPDC-like"/>
</dbReference>
<dbReference type="CDD" id="cd02005">
    <property type="entry name" value="TPP_PDC_IPDC"/>
    <property type="match status" value="1"/>
</dbReference>
<dbReference type="InterPro" id="IPR011766">
    <property type="entry name" value="TPP_enzyme_TPP-bd"/>
</dbReference>
<dbReference type="FunFam" id="3.40.50.970:FF:000024">
    <property type="entry name" value="Pyruvate decarboxylase isozyme"/>
    <property type="match status" value="1"/>
</dbReference>
<dbReference type="RefSeq" id="WP_052020673.1">
    <property type="nucleotide sequence ID" value="NZ_BAVZ01000031.1"/>
</dbReference>
<dbReference type="PIRSF" id="PIRSF036565">
    <property type="entry name" value="Pyruvt_ip_decrb"/>
    <property type="match status" value="1"/>
</dbReference>
<proteinExistence type="inferred from homology"/>
<keyword evidence="7" id="KW-0210">Decarboxylase</keyword>
<dbReference type="InterPro" id="IPR012110">
    <property type="entry name" value="PDC/IPDC-like"/>
</dbReference>
<feature type="domain" description="Thiamine pyrophosphate enzyme central" evidence="13">
    <location>
        <begin position="212"/>
        <end position="334"/>
    </location>
</feature>
<dbReference type="InterPro" id="IPR029061">
    <property type="entry name" value="THDP-binding"/>
</dbReference>
<keyword evidence="6 11" id="KW-0479">Metal-binding</keyword>
<evidence type="ECO:0000313" key="16">
    <source>
        <dbReference type="EMBL" id="GAF10666.1"/>
    </source>
</evidence>
<dbReference type="EMBL" id="BAVZ01000031">
    <property type="protein sequence ID" value="GAF10666.1"/>
    <property type="molecule type" value="Genomic_DNA"/>
</dbReference>
<feature type="domain" description="Thiamine pyrophosphate enzyme N-terminal TPP-binding" evidence="15">
    <location>
        <begin position="21"/>
        <end position="128"/>
    </location>
</feature>
<dbReference type="Pfam" id="PF00205">
    <property type="entry name" value="TPP_enzyme_M"/>
    <property type="match status" value="1"/>
</dbReference>
<sequence length="570" mass="63204">MENTKKTNTPLQMNGQGAQSLGSFLFDCLKKEGITEIFGVPGDYNFSLLDSLEKYEGIQFINGRNELNSGYAADAYARIKGISALITTFGVGELSACNAIAGANSENVPIIHIVGSPPDMQQKEHKLMHHTLMDGNFDVFRKVYEPITAYTAVLTPDNAEIEIPNAIRIAKEMKKPVYLVVADDLIMKSVLAHPQAATQQPMTNQKTLQAAIDHARQLLSQAQNTVLLADVKTVRFGLQEPVQKLVESMNVPVASTMYGKGAFNESHPSYIGVYGGAFGSPDVRDVVENADCIIGVGLVLADTNTASFTAKLNPMQMIEIQPKMVKIGEAVYPHILAEDMLASLQRIEYKQQKPVAKGVFPYDQRVERAGDLISADAYYPRFQQMLKEGDIVVAETGTFFYGMTQVKLPQDVTFITQGGWQSIGYATPSTYGACIAAPDRRVILFTGDGSLQLTAQEISSMLYYGCKPIIFVLNNNGYTIEKYLNVKTEDQLYNQIPNWNYTKLAEAFGGEAFTATVRTNEELDQAIKQVEMENKNKLCLIEMIASDPMDAPEYMRNMRNYLEQQEKERS</sequence>
<dbReference type="PANTHER" id="PTHR43452:SF30">
    <property type="entry name" value="PYRUVATE DECARBOXYLASE ISOZYME 1-RELATED"/>
    <property type="match status" value="1"/>
</dbReference>
<keyword evidence="8 11" id="KW-0460">Magnesium</keyword>
<dbReference type="GO" id="GO:0004737">
    <property type="term" value="F:pyruvate decarboxylase activity"/>
    <property type="evidence" value="ECO:0007669"/>
    <property type="project" value="TreeGrafter"/>
</dbReference>
<dbReference type="GO" id="GO:0005829">
    <property type="term" value="C:cytosol"/>
    <property type="evidence" value="ECO:0007669"/>
    <property type="project" value="TreeGrafter"/>
</dbReference>
<feature type="domain" description="Thiamine pyrophosphate enzyme TPP-binding" evidence="14">
    <location>
        <begin position="407"/>
        <end position="542"/>
    </location>
</feature>
<dbReference type="AlphaFoldDB" id="W7Z106"/>
<evidence type="ECO:0000259" key="14">
    <source>
        <dbReference type="Pfam" id="PF02775"/>
    </source>
</evidence>
<dbReference type="GO" id="GO:0030976">
    <property type="term" value="F:thiamine pyrophosphate binding"/>
    <property type="evidence" value="ECO:0007669"/>
    <property type="project" value="InterPro"/>
</dbReference>
<name>W7Z106_9BACL</name>
<keyword evidence="9 12" id="KW-0786">Thiamine pyrophosphate</keyword>
<evidence type="ECO:0000256" key="2">
    <source>
        <dbReference type="ARBA" id="ARBA00001964"/>
    </source>
</evidence>
<keyword evidence="16" id="KW-0670">Pyruvate</keyword>